<protein>
    <submittedName>
        <fullName evidence="1">Uncharacterized protein</fullName>
    </submittedName>
</protein>
<gene>
    <name evidence="1" type="ORF">Tco_0728198</name>
</gene>
<proteinExistence type="predicted"/>
<reference evidence="1" key="1">
    <citation type="journal article" date="2022" name="Int. J. Mol. Sci.">
        <title>Draft Genome of Tanacetum Coccineum: Genomic Comparison of Closely Related Tanacetum-Family Plants.</title>
        <authorList>
            <person name="Yamashiro T."/>
            <person name="Shiraishi A."/>
            <person name="Nakayama K."/>
            <person name="Satake H."/>
        </authorList>
    </citation>
    <scope>NUCLEOTIDE SEQUENCE</scope>
</reference>
<sequence>MSLANLHSYSLEASFKNSPKRPSRVPSLNLREYINAHQSVFLSVFSKMNPMGRSRSGRWMTTSSCNTFKKQAKSSMSGSLVVKVRLSVERERASSSLRTTSTEQIPYEVANAKNCRCIIPQSEIPHSAIYVVFIYMTTIDSTVAIGTKSSIAFDVSTNSSKTSVQDDKPEERGFRQLPDRNECNLGLSNLAHQDPRESFDELTDSTFDFSRFVLNRLNVQTLTPELLAGPTYELMKALQ</sequence>
<comment type="caution">
    <text evidence="1">The sequence shown here is derived from an EMBL/GenBank/DDBJ whole genome shotgun (WGS) entry which is preliminary data.</text>
</comment>
<name>A0ABQ4YLB8_9ASTR</name>
<dbReference type="EMBL" id="BQNB010010516">
    <property type="protein sequence ID" value="GJS78317.1"/>
    <property type="molecule type" value="Genomic_DNA"/>
</dbReference>
<evidence type="ECO:0000313" key="2">
    <source>
        <dbReference type="Proteomes" id="UP001151760"/>
    </source>
</evidence>
<keyword evidence="2" id="KW-1185">Reference proteome</keyword>
<organism evidence="1 2">
    <name type="scientific">Tanacetum coccineum</name>
    <dbReference type="NCBI Taxonomy" id="301880"/>
    <lineage>
        <taxon>Eukaryota</taxon>
        <taxon>Viridiplantae</taxon>
        <taxon>Streptophyta</taxon>
        <taxon>Embryophyta</taxon>
        <taxon>Tracheophyta</taxon>
        <taxon>Spermatophyta</taxon>
        <taxon>Magnoliopsida</taxon>
        <taxon>eudicotyledons</taxon>
        <taxon>Gunneridae</taxon>
        <taxon>Pentapetalae</taxon>
        <taxon>asterids</taxon>
        <taxon>campanulids</taxon>
        <taxon>Asterales</taxon>
        <taxon>Asteraceae</taxon>
        <taxon>Asteroideae</taxon>
        <taxon>Anthemideae</taxon>
        <taxon>Anthemidinae</taxon>
        <taxon>Tanacetum</taxon>
    </lineage>
</organism>
<dbReference type="Proteomes" id="UP001151760">
    <property type="component" value="Unassembled WGS sequence"/>
</dbReference>
<reference evidence="1" key="2">
    <citation type="submission" date="2022-01" db="EMBL/GenBank/DDBJ databases">
        <authorList>
            <person name="Yamashiro T."/>
            <person name="Shiraishi A."/>
            <person name="Satake H."/>
            <person name="Nakayama K."/>
        </authorList>
    </citation>
    <scope>NUCLEOTIDE SEQUENCE</scope>
</reference>
<evidence type="ECO:0000313" key="1">
    <source>
        <dbReference type="EMBL" id="GJS78317.1"/>
    </source>
</evidence>
<accession>A0ABQ4YLB8</accession>